<proteinExistence type="predicted"/>
<keyword evidence="2" id="KW-0812">Transmembrane</keyword>
<dbReference type="EMBL" id="CP115149">
    <property type="protein sequence ID" value="WBL36572.1"/>
    <property type="molecule type" value="Genomic_DNA"/>
</dbReference>
<evidence type="ECO:0000256" key="2">
    <source>
        <dbReference type="SAM" id="Phobius"/>
    </source>
</evidence>
<reference evidence="3 4" key="1">
    <citation type="journal article" date="2023" name="ISME J.">
        <title>Thermophilic Dehalococcoidia with unusual traits shed light on an unexpected past.</title>
        <authorList>
            <person name="Palmer M."/>
            <person name="Covington J.K."/>
            <person name="Zhou E.M."/>
            <person name="Thomas S.C."/>
            <person name="Habib N."/>
            <person name="Seymour C.O."/>
            <person name="Lai D."/>
            <person name="Johnston J."/>
            <person name="Hashimi A."/>
            <person name="Jiao J.Y."/>
            <person name="Muok A.R."/>
            <person name="Liu L."/>
            <person name="Xian W.D."/>
            <person name="Zhi X.Y."/>
            <person name="Li M.M."/>
            <person name="Silva L.P."/>
            <person name="Bowen B.P."/>
            <person name="Louie K."/>
            <person name="Briegel A."/>
            <person name="Pett-Ridge J."/>
            <person name="Weber P.K."/>
            <person name="Tocheva E.I."/>
            <person name="Woyke T."/>
            <person name="Northen T.R."/>
            <person name="Mayali X."/>
            <person name="Li W.J."/>
            <person name="Hedlund B.P."/>
        </authorList>
    </citation>
    <scope>NUCLEOTIDE SEQUENCE [LARGE SCALE GENOMIC DNA]</scope>
    <source>
        <strain evidence="3 4">YIM 72310</strain>
    </source>
</reference>
<feature type="transmembrane region" description="Helical" evidence="2">
    <location>
        <begin position="77"/>
        <end position="96"/>
    </location>
</feature>
<keyword evidence="2" id="KW-0472">Membrane</keyword>
<evidence type="ECO:0000313" key="3">
    <source>
        <dbReference type="EMBL" id="WBL36572.1"/>
    </source>
</evidence>
<keyword evidence="4" id="KW-1185">Reference proteome</keyword>
<evidence type="ECO:0000256" key="1">
    <source>
        <dbReference type="SAM" id="MobiDB-lite"/>
    </source>
</evidence>
<keyword evidence="2" id="KW-1133">Transmembrane helix</keyword>
<accession>A0ABY7M8F7</accession>
<sequence length="137" mass="15777">MADRIEREIEELLAKLENELPEGGRQPISLEERRRQRRKRRPFPKPSLPSVNPASLLLSGAGIMIAGLFLAMFWAPLIWLSFAGVVIFIAAFLLSFRSRPAGTVRGGRPGKVFWRDRYIDYGPPEDGRRFKNPFRRR</sequence>
<gene>
    <name evidence="3" type="ORF">O0235_03165</name>
</gene>
<feature type="transmembrane region" description="Helical" evidence="2">
    <location>
        <begin position="47"/>
        <end position="71"/>
    </location>
</feature>
<dbReference type="RefSeq" id="WP_270057094.1">
    <property type="nucleotide sequence ID" value="NZ_CP115149.1"/>
</dbReference>
<evidence type="ECO:0008006" key="5">
    <source>
        <dbReference type="Google" id="ProtNLM"/>
    </source>
</evidence>
<dbReference type="Proteomes" id="UP001212803">
    <property type="component" value="Chromosome"/>
</dbReference>
<protein>
    <recommendedName>
        <fullName evidence="5">DUF3040 domain-containing protein</fullName>
    </recommendedName>
</protein>
<feature type="region of interest" description="Disordered" evidence="1">
    <location>
        <begin position="18"/>
        <end position="52"/>
    </location>
</feature>
<name>A0ABY7M8F7_9CHLR</name>
<evidence type="ECO:0000313" key="4">
    <source>
        <dbReference type="Proteomes" id="UP001212803"/>
    </source>
</evidence>
<organism evidence="3 4">
    <name type="scientific">Tepidiforma flava</name>
    <dbReference type="NCBI Taxonomy" id="3004094"/>
    <lineage>
        <taxon>Bacteria</taxon>
        <taxon>Bacillati</taxon>
        <taxon>Chloroflexota</taxon>
        <taxon>Tepidiformia</taxon>
        <taxon>Tepidiformales</taxon>
        <taxon>Tepidiformaceae</taxon>
        <taxon>Tepidiforma</taxon>
    </lineage>
</organism>